<organism evidence="2 3">
    <name type="scientific">Caballeronia sordidicola</name>
    <name type="common">Burkholderia sordidicola</name>
    <dbReference type="NCBI Taxonomy" id="196367"/>
    <lineage>
        <taxon>Bacteria</taxon>
        <taxon>Pseudomonadati</taxon>
        <taxon>Pseudomonadota</taxon>
        <taxon>Betaproteobacteria</taxon>
        <taxon>Burkholderiales</taxon>
        <taxon>Burkholderiaceae</taxon>
        <taxon>Caballeronia</taxon>
    </lineage>
</organism>
<evidence type="ECO:0000259" key="1">
    <source>
        <dbReference type="Pfam" id="PF13304"/>
    </source>
</evidence>
<dbReference type="GO" id="GO:0016887">
    <property type="term" value="F:ATP hydrolysis activity"/>
    <property type="evidence" value="ECO:0007669"/>
    <property type="project" value="InterPro"/>
</dbReference>
<dbReference type="RefSeq" id="WP_086383967.1">
    <property type="nucleotide sequence ID" value="NZ_NBTY01000212.1"/>
</dbReference>
<dbReference type="GO" id="GO:0005524">
    <property type="term" value="F:ATP binding"/>
    <property type="evidence" value="ECO:0007669"/>
    <property type="project" value="UniProtKB-KW"/>
</dbReference>
<dbReference type="PANTHER" id="PTHR32182">
    <property type="entry name" value="DNA REPLICATION AND REPAIR PROTEIN RECF"/>
    <property type="match status" value="1"/>
</dbReference>
<name>A0A242M447_CABSO</name>
<dbReference type="EMBL" id="NBTY01000212">
    <property type="protein sequence ID" value="OTP65796.1"/>
    <property type="molecule type" value="Genomic_DNA"/>
</dbReference>
<proteinExistence type="predicted"/>
<feature type="domain" description="ATPase AAA-type core" evidence="1">
    <location>
        <begin position="26"/>
        <end position="311"/>
    </location>
</feature>
<keyword evidence="2" id="KW-0547">Nucleotide-binding</keyword>
<dbReference type="PIRSF" id="PIRSF029347">
    <property type="entry name" value="RecF"/>
    <property type="match status" value="1"/>
</dbReference>
<dbReference type="SUPFAM" id="SSF52540">
    <property type="entry name" value="P-loop containing nucleoside triphosphate hydrolases"/>
    <property type="match status" value="1"/>
</dbReference>
<comment type="caution">
    <text evidence="2">The sequence shown here is derived from an EMBL/GenBank/DDBJ whole genome shotgun (WGS) entry which is preliminary data.</text>
</comment>
<dbReference type="GO" id="GO:0006302">
    <property type="term" value="P:double-strand break repair"/>
    <property type="evidence" value="ECO:0007669"/>
    <property type="project" value="TreeGrafter"/>
</dbReference>
<dbReference type="InterPro" id="IPR027417">
    <property type="entry name" value="P-loop_NTPase"/>
</dbReference>
<accession>A0A242M447</accession>
<evidence type="ECO:0000313" key="3">
    <source>
        <dbReference type="Proteomes" id="UP000194546"/>
    </source>
</evidence>
<keyword evidence="2" id="KW-0067">ATP-binding</keyword>
<dbReference type="Proteomes" id="UP000194546">
    <property type="component" value="Unassembled WGS sequence"/>
</dbReference>
<gene>
    <name evidence="2" type="ORF">PAMC26510_36810</name>
</gene>
<reference evidence="2 3" key="1">
    <citation type="submission" date="2017-03" db="EMBL/GenBank/DDBJ databases">
        <title>Genome analysis of strain PAMC 26510.</title>
        <authorList>
            <person name="Oh H.-M."/>
            <person name="Yang J.-A."/>
        </authorList>
    </citation>
    <scope>NUCLEOTIDE SEQUENCE [LARGE SCALE GENOMIC DNA]</scope>
    <source>
        <strain evidence="2 3">PAMC 26510</strain>
    </source>
</reference>
<sequence>MAAVKKLTITGYKSIRELRDFELRNLNVLIGANGAGKSNFISFFRMLAEIVGQRFQLFVAVQGGPDALLHSSRQTTPEIHAEFNGEQDSYYFTLVPTNDNRLVFEDEGLYNRTEALIAGHTEGFTGPHPESQFDKTGGRYTSSVRLGMDRWRVYHFHDTGATAKVKQQHAPFDTLRLQVDGANLAAYLGMLRTSHSDSYRLIVDTIRLVAPFFDDFVQARVDSKQVQLEWLETGKPDVVFNAHTLSDGTLRFICLTTLLLQPWDLMPDTILIDEPELGLHPYAINILADLLKRAAERKQVIVSTQSVELMNLMEPEDIVVVDREDGASTFRRLDSEQLKGWLEDYSLGELWNQNVLGGRPSR</sequence>
<dbReference type="PANTHER" id="PTHR32182:SF22">
    <property type="entry name" value="ATP-DEPENDENT ENDONUCLEASE, OLD FAMILY-RELATED"/>
    <property type="match status" value="1"/>
</dbReference>
<dbReference type="GO" id="GO:0000731">
    <property type="term" value="P:DNA synthesis involved in DNA repair"/>
    <property type="evidence" value="ECO:0007669"/>
    <property type="project" value="TreeGrafter"/>
</dbReference>
<dbReference type="Gene3D" id="3.40.50.300">
    <property type="entry name" value="P-loop containing nucleotide triphosphate hydrolases"/>
    <property type="match status" value="1"/>
</dbReference>
<dbReference type="Pfam" id="PF13304">
    <property type="entry name" value="AAA_21"/>
    <property type="match status" value="1"/>
</dbReference>
<dbReference type="InterPro" id="IPR003959">
    <property type="entry name" value="ATPase_AAA_core"/>
</dbReference>
<evidence type="ECO:0000313" key="2">
    <source>
        <dbReference type="EMBL" id="OTP65796.1"/>
    </source>
</evidence>
<dbReference type="InterPro" id="IPR014555">
    <property type="entry name" value="RecF-like"/>
</dbReference>
<protein>
    <submittedName>
        <fullName evidence="2">ABC transport protein, ATP-binding subunit</fullName>
    </submittedName>
</protein>
<dbReference type="AlphaFoldDB" id="A0A242M447"/>